<comment type="caution">
    <text evidence="12">The sequence shown here is derived from an EMBL/GenBank/DDBJ whole genome shotgun (WGS) entry which is preliminary data.</text>
</comment>
<dbReference type="CDD" id="cd03214">
    <property type="entry name" value="ABC_Iron-Siderophores_B12_Hemin"/>
    <property type="match status" value="1"/>
</dbReference>
<dbReference type="Proteomes" id="UP000030451">
    <property type="component" value="Unassembled WGS sequence"/>
</dbReference>
<dbReference type="PANTHER" id="PTHR42771:SF2">
    <property type="entry name" value="IRON(3+)-HYDROXAMATE IMPORT ATP-BINDING PROTEIN FHUC"/>
    <property type="match status" value="1"/>
</dbReference>
<dbReference type="PROSITE" id="PS50893">
    <property type="entry name" value="ABC_TRANSPORTER_2"/>
    <property type="match status" value="1"/>
</dbReference>
<keyword evidence="5" id="KW-0410">Iron transport</keyword>
<keyword evidence="8" id="KW-0408">Iron</keyword>
<dbReference type="PANTHER" id="PTHR42771">
    <property type="entry name" value="IRON(3+)-HYDROXAMATE IMPORT ATP-BINDING PROTEIN FHUC"/>
    <property type="match status" value="1"/>
</dbReference>
<proteinExistence type="inferred from homology"/>
<keyword evidence="3" id="KW-0813">Transport</keyword>
<comment type="similarity">
    <text evidence="2">Belongs to the ABC transporter superfamily.</text>
</comment>
<dbReference type="GO" id="GO:0006826">
    <property type="term" value="P:iron ion transport"/>
    <property type="evidence" value="ECO:0007669"/>
    <property type="project" value="UniProtKB-KW"/>
</dbReference>
<dbReference type="GO" id="GO:0016887">
    <property type="term" value="F:ATP hydrolysis activity"/>
    <property type="evidence" value="ECO:0007669"/>
    <property type="project" value="InterPro"/>
</dbReference>
<dbReference type="InterPro" id="IPR027417">
    <property type="entry name" value="P-loop_NTPase"/>
</dbReference>
<gene>
    <name evidence="12" type="ORF">NM06_03625</name>
</gene>
<evidence type="ECO:0000256" key="5">
    <source>
        <dbReference type="ARBA" id="ARBA00022496"/>
    </source>
</evidence>
<keyword evidence="6" id="KW-0547">Nucleotide-binding</keyword>
<dbReference type="SMART" id="SM00382">
    <property type="entry name" value="AAA"/>
    <property type="match status" value="1"/>
</dbReference>
<organism evidence="12 13">
    <name type="scientific">Photobacterium sp. (strain ATCC 43367)</name>
    <dbReference type="NCBI Taxonomy" id="379097"/>
    <lineage>
        <taxon>Bacteria</taxon>
        <taxon>Pseudomonadati</taxon>
        <taxon>Pseudomonadota</taxon>
        <taxon>Gammaproteobacteria</taxon>
        <taxon>Vibrionales</taxon>
        <taxon>Vibrionaceae</taxon>
        <taxon>Vibrio</taxon>
        <taxon>Vibrio oreintalis group</taxon>
    </lineage>
</organism>
<dbReference type="InterPro" id="IPR051535">
    <property type="entry name" value="Siderophore_ABC-ATPase"/>
</dbReference>
<dbReference type="SUPFAM" id="SSF52540">
    <property type="entry name" value="P-loop containing nucleoside triphosphate hydrolases"/>
    <property type="match status" value="1"/>
</dbReference>
<evidence type="ECO:0000256" key="4">
    <source>
        <dbReference type="ARBA" id="ARBA00022475"/>
    </source>
</evidence>
<feature type="domain" description="ABC transporter" evidence="11">
    <location>
        <begin position="4"/>
        <end position="241"/>
    </location>
</feature>
<dbReference type="RefSeq" id="WP_038188091.1">
    <property type="nucleotide sequence ID" value="NZ_JRWP01000004.1"/>
</dbReference>
<dbReference type="EMBL" id="JRWP01000004">
    <property type="protein sequence ID" value="KGY10017.1"/>
    <property type="molecule type" value="Genomic_DNA"/>
</dbReference>
<reference evidence="12 13" key="1">
    <citation type="submission" date="2014-10" db="EMBL/GenBank/DDBJ databases">
        <title>Genome sequencing of Vibrio sinaloensis T08.</title>
        <authorList>
            <person name="Chan K.-G."/>
            <person name="Mohamad N.I."/>
        </authorList>
    </citation>
    <scope>NUCLEOTIDE SEQUENCE [LARGE SCALE GENOMIC DNA]</scope>
    <source>
        <strain evidence="12 13">T08</strain>
    </source>
</reference>
<name>A0A0A5HWV2_PHOS4</name>
<evidence type="ECO:0000313" key="13">
    <source>
        <dbReference type="Proteomes" id="UP000030451"/>
    </source>
</evidence>
<evidence type="ECO:0000256" key="10">
    <source>
        <dbReference type="ARBA" id="ARBA00023136"/>
    </source>
</evidence>
<dbReference type="FunFam" id="3.40.50.300:FF:000134">
    <property type="entry name" value="Iron-enterobactin ABC transporter ATP-binding protein"/>
    <property type="match status" value="1"/>
</dbReference>
<keyword evidence="9" id="KW-0406">Ion transport</keyword>
<evidence type="ECO:0000256" key="2">
    <source>
        <dbReference type="ARBA" id="ARBA00005417"/>
    </source>
</evidence>
<dbReference type="AlphaFoldDB" id="A0A0A5HWV2"/>
<evidence type="ECO:0000259" key="11">
    <source>
        <dbReference type="PROSITE" id="PS50893"/>
    </source>
</evidence>
<accession>A0A0A5HWV2</accession>
<comment type="subcellular location">
    <subcellularLocation>
        <location evidence="1">Cell membrane</location>
        <topology evidence="1">Peripheral membrane protein</topology>
    </subcellularLocation>
</comment>
<evidence type="ECO:0000256" key="3">
    <source>
        <dbReference type="ARBA" id="ARBA00022448"/>
    </source>
</evidence>
<dbReference type="PROSITE" id="PS00211">
    <property type="entry name" value="ABC_TRANSPORTER_1"/>
    <property type="match status" value="1"/>
</dbReference>
<evidence type="ECO:0000313" key="12">
    <source>
        <dbReference type="EMBL" id="KGY10017.1"/>
    </source>
</evidence>
<dbReference type="Gene3D" id="3.40.50.300">
    <property type="entry name" value="P-loop containing nucleotide triphosphate hydrolases"/>
    <property type="match status" value="1"/>
</dbReference>
<evidence type="ECO:0000256" key="6">
    <source>
        <dbReference type="ARBA" id="ARBA00022741"/>
    </source>
</evidence>
<evidence type="ECO:0000256" key="8">
    <source>
        <dbReference type="ARBA" id="ARBA00023004"/>
    </source>
</evidence>
<keyword evidence="7" id="KW-0067">ATP-binding</keyword>
<keyword evidence="10" id="KW-0472">Membrane</keyword>
<dbReference type="InterPro" id="IPR003593">
    <property type="entry name" value="AAA+_ATPase"/>
</dbReference>
<protein>
    <submittedName>
        <fullName evidence="12">Iron ABC transporter</fullName>
    </submittedName>
</protein>
<dbReference type="STRING" id="379097.SE23_06885"/>
<dbReference type="OrthoDB" id="5292475at2"/>
<dbReference type="GO" id="GO:0005886">
    <property type="term" value="C:plasma membrane"/>
    <property type="evidence" value="ECO:0007669"/>
    <property type="project" value="UniProtKB-SubCell"/>
</dbReference>
<keyword evidence="4" id="KW-1003">Cell membrane</keyword>
<dbReference type="Pfam" id="PF00005">
    <property type="entry name" value="ABC_tran"/>
    <property type="match status" value="1"/>
</dbReference>
<dbReference type="GO" id="GO:0005524">
    <property type="term" value="F:ATP binding"/>
    <property type="evidence" value="ECO:0007669"/>
    <property type="project" value="UniProtKB-KW"/>
</dbReference>
<dbReference type="InterPro" id="IPR017871">
    <property type="entry name" value="ABC_transporter-like_CS"/>
</dbReference>
<evidence type="ECO:0000256" key="1">
    <source>
        <dbReference type="ARBA" id="ARBA00004202"/>
    </source>
</evidence>
<evidence type="ECO:0000256" key="9">
    <source>
        <dbReference type="ARBA" id="ARBA00023065"/>
    </source>
</evidence>
<dbReference type="InterPro" id="IPR003439">
    <property type="entry name" value="ABC_transporter-like_ATP-bd"/>
</dbReference>
<evidence type="ECO:0000256" key="7">
    <source>
        <dbReference type="ARBA" id="ARBA00022840"/>
    </source>
</evidence>
<sequence length="269" mass="29819">MNAINIQDLTVRYSDKLVLDQVSCAFKNNHLTALIGANGCGKSTLLKTINGNIRAQSGQITLADGQNTYQIDTKLLAKRISMLPQTPITPEGVTVKQLVSYGRAPYLNFLGQLSDDDKEHVDKAMKLADISDLADRSVSALSGGQRQRAWIAMVLAQDTETILLDEPTTYLDMSHQYELLDIARDLVNRHGKTVIVVLHDLNQACRYADQLVIVHKQTIYDQGSPKKVFTEQMLSEVFNLDARVIEDPESKTPMAIPRATRQTPTAALI</sequence>